<name>A0A8H9IMY0_9PSEU</name>
<evidence type="ECO:0000256" key="2">
    <source>
        <dbReference type="ARBA" id="ARBA00023125"/>
    </source>
</evidence>
<dbReference type="InterPro" id="IPR000524">
    <property type="entry name" value="Tscrpt_reg_HTH_GntR"/>
</dbReference>
<dbReference type="Gene3D" id="1.10.10.10">
    <property type="entry name" value="Winged helix-like DNA-binding domain superfamily/Winged helix DNA-binding domain"/>
    <property type="match status" value="1"/>
</dbReference>
<keyword evidence="2" id="KW-0238">DNA-binding</keyword>
<dbReference type="InterPro" id="IPR011711">
    <property type="entry name" value="GntR_C"/>
</dbReference>
<protein>
    <recommendedName>
        <fullName evidence="4">HTH gntR-type domain-containing protein</fullName>
    </recommendedName>
</protein>
<evidence type="ECO:0000256" key="3">
    <source>
        <dbReference type="ARBA" id="ARBA00023163"/>
    </source>
</evidence>
<dbReference type="GO" id="GO:0003700">
    <property type="term" value="F:DNA-binding transcription factor activity"/>
    <property type="evidence" value="ECO:0007669"/>
    <property type="project" value="InterPro"/>
</dbReference>
<dbReference type="InterPro" id="IPR008920">
    <property type="entry name" value="TF_FadR/GntR_C"/>
</dbReference>
<dbReference type="Pfam" id="PF07729">
    <property type="entry name" value="FCD"/>
    <property type="match status" value="1"/>
</dbReference>
<dbReference type="SUPFAM" id="SSF48008">
    <property type="entry name" value="GntR ligand-binding domain-like"/>
    <property type="match status" value="1"/>
</dbReference>
<dbReference type="PROSITE" id="PS50949">
    <property type="entry name" value="HTH_GNTR"/>
    <property type="match status" value="1"/>
</dbReference>
<dbReference type="PANTHER" id="PTHR43537:SF47">
    <property type="entry name" value="REGULATORY PROTEIN GNTR HTH"/>
    <property type="match status" value="1"/>
</dbReference>
<dbReference type="EMBL" id="BNAV01000001">
    <property type="protein sequence ID" value="GHF36530.1"/>
    <property type="molecule type" value="Genomic_DNA"/>
</dbReference>
<evidence type="ECO:0000313" key="5">
    <source>
        <dbReference type="EMBL" id="GHF36530.1"/>
    </source>
</evidence>
<dbReference type="SUPFAM" id="SSF46785">
    <property type="entry name" value="Winged helix' DNA-binding domain"/>
    <property type="match status" value="1"/>
</dbReference>
<gene>
    <name evidence="5" type="ORF">GCM10017566_07040</name>
</gene>
<dbReference type="Pfam" id="PF00392">
    <property type="entry name" value="GntR"/>
    <property type="match status" value="1"/>
</dbReference>
<feature type="domain" description="HTH gntR-type" evidence="4">
    <location>
        <begin position="12"/>
        <end position="82"/>
    </location>
</feature>
<reference evidence="5" key="1">
    <citation type="journal article" date="2014" name="Int. J. Syst. Evol. Microbiol.">
        <title>Complete genome sequence of Corynebacterium casei LMG S-19264T (=DSM 44701T), isolated from a smear-ripened cheese.</title>
        <authorList>
            <consortium name="US DOE Joint Genome Institute (JGI-PGF)"/>
            <person name="Walter F."/>
            <person name="Albersmeier A."/>
            <person name="Kalinowski J."/>
            <person name="Ruckert C."/>
        </authorList>
    </citation>
    <scope>NUCLEOTIDE SEQUENCE</scope>
    <source>
        <strain evidence="5">CGMCC 4.7679</strain>
    </source>
</reference>
<dbReference type="SMART" id="SM00345">
    <property type="entry name" value="HTH_GNTR"/>
    <property type="match status" value="1"/>
</dbReference>
<comment type="caution">
    <text evidence="5">The sequence shown here is derived from an EMBL/GenBank/DDBJ whole genome shotgun (WGS) entry which is preliminary data.</text>
</comment>
<sequence>MTTRESGPDDSKKLAERVAAAIEHKIADMGWPVGQWIGSEPELLAEFGVSRVVFRQAVSLLEHHSIAEMRRGPLGGLTVTAPDGVSVVRSAALNLRYNDATPQDVFEARVALELKCVELAAERIDEDGIAKLRASLASEAEHQRSDKPLGSHDIHRTIAELTGNPAMRLFIDVLTQLSVSDRPENLNQQQQRGRTVVHAHERIVDAIISGDVAVARHRMLAHLRAIAKFIDAGEKAHAKKKAAVAGPKRAPRAKAK</sequence>
<accession>A0A8H9IMY0</accession>
<evidence type="ECO:0000256" key="1">
    <source>
        <dbReference type="ARBA" id="ARBA00023015"/>
    </source>
</evidence>
<dbReference type="GO" id="GO:0003677">
    <property type="term" value="F:DNA binding"/>
    <property type="evidence" value="ECO:0007669"/>
    <property type="project" value="UniProtKB-KW"/>
</dbReference>
<dbReference type="Gene3D" id="1.20.120.530">
    <property type="entry name" value="GntR ligand-binding domain-like"/>
    <property type="match status" value="1"/>
</dbReference>
<dbReference type="InterPro" id="IPR036388">
    <property type="entry name" value="WH-like_DNA-bd_sf"/>
</dbReference>
<dbReference type="PANTHER" id="PTHR43537">
    <property type="entry name" value="TRANSCRIPTIONAL REGULATOR, GNTR FAMILY"/>
    <property type="match status" value="1"/>
</dbReference>
<dbReference type="Proteomes" id="UP000658656">
    <property type="component" value="Unassembled WGS sequence"/>
</dbReference>
<organism evidence="5 6">
    <name type="scientific">Amycolatopsis bartoniae</name>
    <dbReference type="NCBI Taxonomy" id="941986"/>
    <lineage>
        <taxon>Bacteria</taxon>
        <taxon>Bacillati</taxon>
        <taxon>Actinomycetota</taxon>
        <taxon>Actinomycetes</taxon>
        <taxon>Pseudonocardiales</taxon>
        <taxon>Pseudonocardiaceae</taxon>
        <taxon>Amycolatopsis</taxon>
    </lineage>
</organism>
<keyword evidence="1" id="KW-0805">Transcription regulation</keyword>
<dbReference type="SMART" id="SM00895">
    <property type="entry name" value="FCD"/>
    <property type="match status" value="1"/>
</dbReference>
<proteinExistence type="predicted"/>
<evidence type="ECO:0000313" key="6">
    <source>
        <dbReference type="Proteomes" id="UP000658656"/>
    </source>
</evidence>
<keyword evidence="6" id="KW-1185">Reference proteome</keyword>
<keyword evidence="3" id="KW-0804">Transcription</keyword>
<dbReference type="InterPro" id="IPR036390">
    <property type="entry name" value="WH_DNA-bd_sf"/>
</dbReference>
<reference evidence="5" key="2">
    <citation type="submission" date="2020-09" db="EMBL/GenBank/DDBJ databases">
        <authorList>
            <person name="Sun Q."/>
            <person name="Zhou Y."/>
        </authorList>
    </citation>
    <scope>NUCLEOTIDE SEQUENCE</scope>
    <source>
        <strain evidence="5">CGMCC 4.7679</strain>
    </source>
</reference>
<evidence type="ECO:0000259" key="4">
    <source>
        <dbReference type="PROSITE" id="PS50949"/>
    </source>
</evidence>
<dbReference type="AlphaFoldDB" id="A0A8H9IMY0"/>